<accession>A0A1E3WF65</accession>
<dbReference type="InterPro" id="IPR007791">
    <property type="entry name" value="DjlA_N"/>
</dbReference>
<dbReference type="InterPro" id="IPR029024">
    <property type="entry name" value="TerB-like"/>
</dbReference>
<evidence type="ECO:0000313" key="3">
    <source>
        <dbReference type="Proteomes" id="UP000095042"/>
    </source>
</evidence>
<organism evidence="2 3">
    <name type="scientific">Methyloceanibacter marginalis</name>
    <dbReference type="NCBI Taxonomy" id="1774971"/>
    <lineage>
        <taxon>Bacteria</taxon>
        <taxon>Pseudomonadati</taxon>
        <taxon>Pseudomonadota</taxon>
        <taxon>Alphaproteobacteria</taxon>
        <taxon>Hyphomicrobiales</taxon>
        <taxon>Hyphomicrobiaceae</taxon>
        <taxon>Methyloceanibacter</taxon>
    </lineage>
</organism>
<dbReference type="OrthoDB" id="8448017at2"/>
<dbReference type="EMBL" id="LPWD01000070">
    <property type="protein sequence ID" value="ODS03667.1"/>
    <property type="molecule type" value="Genomic_DNA"/>
</dbReference>
<dbReference type="Proteomes" id="UP000095042">
    <property type="component" value="Unassembled WGS sequence"/>
</dbReference>
<name>A0A1E3WF65_9HYPH</name>
<dbReference type="Pfam" id="PF05099">
    <property type="entry name" value="TerB"/>
    <property type="match status" value="1"/>
</dbReference>
<gene>
    <name evidence="2" type="ORF">AUC71_08420</name>
</gene>
<feature type="domain" description="Co-chaperone DjlA N-terminal" evidence="1">
    <location>
        <begin position="10"/>
        <end position="121"/>
    </location>
</feature>
<dbReference type="AlphaFoldDB" id="A0A1E3WF65"/>
<proteinExistence type="predicted"/>
<dbReference type="Gene3D" id="1.10.3680.10">
    <property type="entry name" value="TerB-like"/>
    <property type="match status" value="1"/>
</dbReference>
<dbReference type="SUPFAM" id="SSF158682">
    <property type="entry name" value="TerB-like"/>
    <property type="match status" value="1"/>
</dbReference>
<sequence>MTAPIDHLDALIYAMVTVSAVDRTMTDAELARIGEIVSHLPIFDAYDANKLIPASQPAAKILSADNGLELVLELLRSTLPKKLHETAYAVALEVAAADLDVKAEETRFLQMLADSLELDKLTTTAIERGIRARNTVL</sequence>
<keyword evidence="3" id="KW-1185">Reference proteome</keyword>
<reference evidence="2 3" key="1">
    <citation type="journal article" date="2016" name="Environ. Microbiol.">
        <title>New Methyloceanibacter diversity from North Sea sediments includes methanotroph containing solely the soluble methane monooxygenase.</title>
        <authorList>
            <person name="Vekeman B."/>
            <person name="Kerckhof F.M."/>
            <person name="Cremers G."/>
            <person name="de Vos P."/>
            <person name="Vandamme P."/>
            <person name="Boon N."/>
            <person name="Op den Camp H.J."/>
            <person name="Heylen K."/>
        </authorList>
    </citation>
    <scope>NUCLEOTIDE SEQUENCE [LARGE SCALE GENOMIC DNA]</scope>
    <source>
        <strain evidence="2 3">R-67177</strain>
    </source>
</reference>
<evidence type="ECO:0000313" key="2">
    <source>
        <dbReference type="EMBL" id="ODS03667.1"/>
    </source>
</evidence>
<evidence type="ECO:0000259" key="1">
    <source>
        <dbReference type="Pfam" id="PF05099"/>
    </source>
</evidence>
<dbReference type="RefSeq" id="WP_069623140.1">
    <property type="nucleotide sequence ID" value="NZ_LPWD01000070.1"/>
</dbReference>
<protein>
    <submittedName>
        <fullName evidence="2">Tellurite resistance protein TerB</fullName>
    </submittedName>
</protein>
<dbReference type="CDD" id="cd07176">
    <property type="entry name" value="terB"/>
    <property type="match status" value="1"/>
</dbReference>
<comment type="caution">
    <text evidence="2">The sequence shown here is derived from an EMBL/GenBank/DDBJ whole genome shotgun (WGS) entry which is preliminary data.</text>
</comment>